<sequence>MATIDTTPSTIATNALQSLPFGTLIGGPLAACVEAQAKAAKSSWEFIRDVGLTDNGDGGHKAVYVNFEYRKDGRSVMLSLPLLTIVPIPYLAIREIEIAFKARISAAASTSKTNHKSLAVEAGMKSKVGFNALVASGSVEMSTSISSKKDSTATRDSKYSVEYTMDVNVKAGQDDMPAGMAKVLEMLNSSIDSIDTKGELHVSDQVVSLAGGGSTYISYKNNEGYYAPNDIKLYEYKDNHAGTIVSNDDCQKASDDSGVLCVFKKEGFYCVKAGEKMLVINVTK</sequence>
<evidence type="ECO:0000313" key="1">
    <source>
        <dbReference type="EMBL" id="MEQ2486006.1"/>
    </source>
</evidence>
<comment type="caution">
    <text evidence="1">The sequence shown here is derived from an EMBL/GenBank/DDBJ whole genome shotgun (WGS) entry which is preliminary data.</text>
</comment>
<proteinExistence type="predicted"/>
<accession>A0ABV1FNM9</accession>
<reference evidence="1 2" key="1">
    <citation type="submission" date="2024-04" db="EMBL/GenBank/DDBJ databases">
        <title>Human intestinal bacterial collection.</title>
        <authorList>
            <person name="Pauvert C."/>
            <person name="Hitch T.C.A."/>
            <person name="Clavel T."/>
        </authorList>
    </citation>
    <scope>NUCLEOTIDE SEQUENCE [LARGE SCALE GENOMIC DNA]</scope>
    <source>
        <strain evidence="1 2">CLA-AA-H145</strain>
    </source>
</reference>
<dbReference type="EMBL" id="JBBNFP010000006">
    <property type="protein sequence ID" value="MEQ2486006.1"/>
    <property type="molecule type" value="Genomic_DNA"/>
</dbReference>
<dbReference type="Pfam" id="PF11655">
    <property type="entry name" value="DUF2589"/>
    <property type="match status" value="1"/>
</dbReference>
<dbReference type="Proteomes" id="UP001487296">
    <property type="component" value="Unassembled WGS sequence"/>
</dbReference>
<evidence type="ECO:0000313" key="2">
    <source>
        <dbReference type="Proteomes" id="UP001487296"/>
    </source>
</evidence>
<dbReference type="RefSeq" id="WP_215759011.1">
    <property type="nucleotide sequence ID" value="NZ_JAHKBE010000005.1"/>
</dbReference>
<keyword evidence="2" id="KW-1185">Reference proteome</keyword>
<dbReference type="InterPro" id="IPR024510">
    <property type="entry name" value="DUF2589"/>
</dbReference>
<dbReference type="Gene3D" id="2.170.15.10">
    <property type="entry name" value="Proaerolysin, chain A, domain 3"/>
    <property type="match status" value="1"/>
</dbReference>
<protein>
    <submittedName>
        <fullName evidence="1">DUF2589 domain-containing protein</fullName>
    </submittedName>
</protein>
<organism evidence="1 2">
    <name type="scientific">Hallella faecis</name>
    <dbReference type="NCBI Taxonomy" id="2841596"/>
    <lineage>
        <taxon>Bacteria</taxon>
        <taxon>Pseudomonadati</taxon>
        <taxon>Bacteroidota</taxon>
        <taxon>Bacteroidia</taxon>
        <taxon>Bacteroidales</taxon>
        <taxon>Prevotellaceae</taxon>
        <taxon>Hallella</taxon>
    </lineage>
</organism>
<gene>
    <name evidence="1" type="ORF">AAAT34_02930</name>
</gene>
<name>A0ABV1FNM9_9BACT</name>